<accession>A0A9N9HSF9</accession>
<feature type="non-terminal residue" evidence="2">
    <location>
        <position position="1"/>
    </location>
</feature>
<reference evidence="2" key="1">
    <citation type="submission" date="2021-06" db="EMBL/GenBank/DDBJ databases">
        <authorList>
            <person name="Kallberg Y."/>
            <person name="Tangrot J."/>
            <person name="Rosling A."/>
        </authorList>
    </citation>
    <scope>NUCLEOTIDE SEQUENCE</scope>
    <source>
        <strain evidence="2">MT106</strain>
    </source>
</reference>
<comment type="caution">
    <text evidence="2">The sequence shown here is derived from an EMBL/GenBank/DDBJ whole genome shotgun (WGS) entry which is preliminary data.</text>
</comment>
<feature type="region of interest" description="Disordered" evidence="1">
    <location>
        <begin position="1"/>
        <end position="24"/>
    </location>
</feature>
<evidence type="ECO:0000313" key="3">
    <source>
        <dbReference type="Proteomes" id="UP000789831"/>
    </source>
</evidence>
<name>A0A9N9HSF9_9GLOM</name>
<protein>
    <submittedName>
        <fullName evidence="2">1919_t:CDS:1</fullName>
    </submittedName>
</protein>
<evidence type="ECO:0000256" key="1">
    <source>
        <dbReference type="SAM" id="MobiDB-lite"/>
    </source>
</evidence>
<sequence>TDEEIPSEVSTEATGNENELDDDMDGVVQAIGNLVNEMQA</sequence>
<keyword evidence="3" id="KW-1185">Reference proteome</keyword>
<gene>
    <name evidence="2" type="ORF">AGERDE_LOCUS13618</name>
</gene>
<dbReference type="EMBL" id="CAJVPL010018862">
    <property type="protein sequence ID" value="CAG8703282.1"/>
    <property type="molecule type" value="Genomic_DNA"/>
</dbReference>
<feature type="compositionally biased region" description="Polar residues" evidence="1">
    <location>
        <begin position="8"/>
        <end position="17"/>
    </location>
</feature>
<proteinExistence type="predicted"/>
<dbReference type="Proteomes" id="UP000789831">
    <property type="component" value="Unassembled WGS sequence"/>
</dbReference>
<dbReference type="AlphaFoldDB" id="A0A9N9HSF9"/>
<evidence type="ECO:0000313" key="2">
    <source>
        <dbReference type="EMBL" id="CAG8703282.1"/>
    </source>
</evidence>
<organism evidence="2 3">
    <name type="scientific">Ambispora gerdemannii</name>
    <dbReference type="NCBI Taxonomy" id="144530"/>
    <lineage>
        <taxon>Eukaryota</taxon>
        <taxon>Fungi</taxon>
        <taxon>Fungi incertae sedis</taxon>
        <taxon>Mucoromycota</taxon>
        <taxon>Glomeromycotina</taxon>
        <taxon>Glomeromycetes</taxon>
        <taxon>Archaeosporales</taxon>
        <taxon>Ambisporaceae</taxon>
        <taxon>Ambispora</taxon>
    </lineage>
</organism>